<dbReference type="EMBL" id="JACMSC010000009">
    <property type="protein sequence ID" value="KAG6507608.1"/>
    <property type="molecule type" value="Genomic_DNA"/>
</dbReference>
<name>A0A8J5L616_ZINOF</name>
<evidence type="ECO:0000313" key="2">
    <source>
        <dbReference type="Proteomes" id="UP000734854"/>
    </source>
</evidence>
<protein>
    <submittedName>
        <fullName evidence="1">Uncharacterized protein</fullName>
    </submittedName>
</protein>
<keyword evidence="2" id="KW-1185">Reference proteome</keyword>
<evidence type="ECO:0000313" key="1">
    <source>
        <dbReference type="EMBL" id="KAG6507608.1"/>
    </source>
</evidence>
<dbReference type="Proteomes" id="UP000734854">
    <property type="component" value="Unassembled WGS sequence"/>
</dbReference>
<accession>A0A8J5L616</accession>
<proteinExistence type="predicted"/>
<dbReference type="AlphaFoldDB" id="A0A8J5L616"/>
<sequence length="150" mass="17281">MEELKGELASCKIVMVGGLLAMQSAYYVKVPETNRSTKDVDNFLWGSIDKRSEGAAIDTRDNFKGEFKQQFYHENVEDETRADYMLHLWNTCKMNAHLGLGRQEGSGCNNQRIKPTSLRFSDTKVGGRIRWRRFNSAAEWSFQVLQQHNN</sequence>
<comment type="caution">
    <text evidence="1">The sequence shown here is derived from an EMBL/GenBank/DDBJ whole genome shotgun (WGS) entry which is preliminary data.</text>
</comment>
<organism evidence="1 2">
    <name type="scientific">Zingiber officinale</name>
    <name type="common">Ginger</name>
    <name type="synonym">Amomum zingiber</name>
    <dbReference type="NCBI Taxonomy" id="94328"/>
    <lineage>
        <taxon>Eukaryota</taxon>
        <taxon>Viridiplantae</taxon>
        <taxon>Streptophyta</taxon>
        <taxon>Embryophyta</taxon>
        <taxon>Tracheophyta</taxon>
        <taxon>Spermatophyta</taxon>
        <taxon>Magnoliopsida</taxon>
        <taxon>Liliopsida</taxon>
        <taxon>Zingiberales</taxon>
        <taxon>Zingiberaceae</taxon>
        <taxon>Zingiber</taxon>
    </lineage>
</organism>
<gene>
    <name evidence="1" type="ORF">ZIOFF_032958</name>
</gene>
<reference evidence="1 2" key="1">
    <citation type="submission" date="2020-08" db="EMBL/GenBank/DDBJ databases">
        <title>Plant Genome Project.</title>
        <authorList>
            <person name="Zhang R.-G."/>
        </authorList>
    </citation>
    <scope>NUCLEOTIDE SEQUENCE [LARGE SCALE GENOMIC DNA]</scope>
    <source>
        <tissue evidence="1">Rhizome</tissue>
    </source>
</reference>